<comment type="caution">
    <text evidence="1">The sequence shown here is derived from an EMBL/GenBank/DDBJ whole genome shotgun (WGS) entry which is preliminary data.</text>
</comment>
<evidence type="ECO:0000313" key="1">
    <source>
        <dbReference type="EMBL" id="MBB4050390.1"/>
    </source>
</evidence>
<dbReference type="EMBL" id="JACIEW010000001">
    <property type="protein sequence ID" value="MBB4050390.1"/>
    <property type="molecule type" value="Genomic_DNA"/>
</dbReference>
<dbReference type="RefSeq" id="WP_183309220.1">
    <property type="nucleotide sequence ID" value="NZ_JACIEW010000001.1"/>
</dbReference>
<sequence length="110" mass="12331">MTRIDSLVSSYKDEIRGKAKDAALLSQNLLALLHFEARLPEEKLKGAPVFVRSLYIPSQVCVCMGTLRNADGTINEMTHTGEIVVDGRDQGWVLTRTGLFRLEHHMGTYK</sequence>
<dbReference type="Proteomes" id="UP000547011">
    <property type="component" value="Unassembled WGS sequence"/>
</dbReference>
<protein>
    <submittedName>
        <fullName evidence="1">Uncharacterized protein</fullName>
    </submittedName>
</protein>
<organism evidence="1 2">
    <name type="scientific">Devosia subaequoris</name>
    <dbReference type="NCBI Taxonomy" id="395930"/>
    <lineage>
        <taxon>Bacteria</taxon>
        <taxon>Pseudomonadati</taxon>
        <taxon>Pseudomonadota</taxon>
        <taxon>Alphaproteobacteria</taxon>
        <taxon>Hyphomicrobiales</taxon>
        <taxon>Devosiaceae</taxon>
        <taxon>Devosia</taxon>
    </lineage>
</organism>
<proteinExistence type="predicted"/>
<dbReference type="AlphaFoldDB" id="A0A7W6IIZ7"/>
<name>A0A7W6IIZ7_9HYPH</name>
<keyword evidence="2" id="KW-1185">Reference proteome</keyword>
<evidence type="ECO:0000313" key="2">
    <source>
        <dbReference type="Proteomes" id="UP000547011"/>
    </source>
</evidence>
<gene>
    <name evidence="1" type="ORF">GGR20_000008</name>
</gene>
<accession>A0A7W6IIZ7</accession>
<reference evidence="1 2" key="1">
    <citation type="submission" date="2020-08" db="EMBL/GenBank/DDBJ databases">
        <title>Genomic Encyclopedia of Type Strains, Phase IV (KMG-IV): sequencing the most valuable type-strain genomes for metagenomic binning, comparative biology and taxonomic classification.</title>
        <authorList>
            <person name="Goeker M."/>
        </authorList>
    </citation>
    <scope>NUCLEOTIDE SEQUENCE [LARGE SCALE GENOMIC DNA]</scope>
    <source>
        <strain evidence="1 2">DSM 23447</strain>
    </source>
</reference>